<gene>
    <name evidence="2" type="ORF">K435DRAFT_778610</name>
</gene>
<evidence type="ECO:0000313" key="3">
    <source>
        <dbReference type="Proteomes" id="UP000297245"/>
    </source>
</evidence>
<accession>A0A4S8M3G4</accession>
<protein>
    <submittedName>
        <fullName evidence="2">Uncharacterized protein</fullName>
    </submittedName>
</protein>
<organism evidence="2 3">
    <name type="scientific">Dendrothele bispora (strain CBS 962.96)</name>
    <dbReference type="NCBI Taxonomy" id="1314807"/>
    <lineage>
        <taxon>Eukaryota</taxon>
        <taxon>Fungi</taxon>
        <taxon>Dikarya</taxon>
        <taxon>Basidiomycota</taxon>
        <taxon>Agaricomycotina</taxon>
        <taxon>Agaricomycetes</taxon>
        <taxon>Agaricomycetidae</taxon>
        <taxon>Agaricales</taxon>
        <taxon>Agaricales incertae sedis</taxon>
        <taxon>Dendrothele</taxon>
    </lineage>
</organism>
<evidence type="ECO:0000313" key="2">
    <source>
        <dbReference type="EMBL" id="THU96238.1"/>
    </source>
</evidence>
<keyword evidence="3" id="KW-1185">Reference proteome</keyword>
<dbReference type="EMBL" id="ML179181">
    <property type="protein sequence ID" value="THU96238.1"/>
    <property type="molecule type" value="Genomic_DNA"/>
</dbReference>
<name>A0A4S8M3G4_DENBC</name>
<sequence>MSESNVFPISMRSTLGHLLGHHSNSLNTRPPQEHWISTEKQALQPESIALQFSRDINVSAVSEDTEKHLKIYPATDDDDSNKLEDNQATLESIQSLPMQVDTPPGDRSTLIVPQLEVEASWLVFPSSSDNCSTSPPTGVKRTKEEKKAALRAGTHAKSKEKRQLARMAAKADKLPSNSDSPPPEEIVDGKQTRRVRYVSTRPMAQVGRVYLAPI</sequence>
<dbReference type="AlphaFoldDB" id="A0A4S8M3G4"/>
<reference evidence="2 3" key="1">
    <citation type="journal article" date="2019" name="Nat. Ecol. Evol.">
        <title>Megaphylogeny resolves global patterns of mushroom evolution.</title>
        <authorList>
            <person name="Varga T."/>
            <person name="Krizsan K."/>
            <person name="Foldi C."/>
            <person name="Dima B."/>
            <person name="Sanchez-Garcia M."/>
            <person name="Sanchez-Ramirez S."/>
            <person name="Szollosi G.J."/>
            <person name="Szarkandi J.G."/>
            <person name="Papp V."/>
            <person name="Albert L."/>
            <person name="Andreopoulos W."/>
            <person name="Angelini C."/>
            <person name="Antonin V."/>
            <person name="Barry K.W."/>
            <person name="Bougher N.L."/>
            <person name="Buchanan P."/>
            <person name="Buyck B."/>
            <person name="Bense V."/>
            <person name="Catcheside P."/>
            <person name="Chovatia M."/>
            <person name="Cooper J."/>
            <person name="Damon W."/>
            <person name="Desjardin D."/>
            <person name="Finy P."/>
            <person name="Geml J."/>
            <person name="Haridas S."/>
            <person name="Hughes K."/>
            <person name="Justo A."/>
            <person name="Karasinski D."/>
            <person name="Kautmanova I."/>
            <person name="Kiss B."/>
            <person name="Kocsube S."/>
            <person name="Kotiranta H."/>
            <person name="LaButti K.M."/>
            <person name="Lechner B.E."/>
            <person name="Liimatainen K."/>
            <person name="Lipzen A."/>
            <person name="Lukacs Z."/>
            <person name="Mihaltcheva S."/>
            <person name="Morgado L.N."/>
            <person name="Niskanen T."/>
            <person name="Noordeloos M.E."/>
            <person name="Ohm R.A."/>
            <person name="Ortiz-Santana B."/>
            <person name="Ovrebo C."/>
            <person name="Racz N."/>
            <person name="Riley R."/>
            <person name="Savchenko A."/>
            <person name="Shiryaev A."/>
            <person name="Soop K."/>
            <person name="Spirin V."/>
            <person name="Szebenyi C."/>
            <person name="Tomsovsky M."/>
            <person name="Tulloss R.E."/>
            <person name="Uehling J."/>
            <person name="Grigoriev I.V."/>
            <person name="Vagvolgyi C."/>
            <person name="Papp T."/>
            <person name="Martin F.M."/>
            <person name="Miettinen O."/>
            <person name="Hibbett D.S."/>
            <person name="Nagy L.G."/>
        </authorList>
    </citation>
    <scope>NUCLEOTIDE SEQUENCE [LARGE SCALE GENOMIC DNA]</scope>
    <source>
        <strain evidence="2 3">CBS 962.96</strain>
    </source>
</reference>
<proteinExistence type="predicted"/>
<feature type="region of interest" description="Disordered" evidence="1">
    <location>
        <begin position="128"/>
        <end position="192"/>
    </location>
</feature>
<dbReference type="Proteomes" id="UP000297245">
    <property type="component" value="Unassembled WGS sequence"/>
</dbReference>
<evidence type="ECO:0000256" key="1">
    <source>
        <dbReference type="SAM" id="MobiDB-lite"/>
    </source>
</evidence>